<accession>A0AAD7D9J7</accession>
<evidence type="ECO:0000256" key="1">
    <source>
        <dbReference type="SAM" id="MobiDB-lite"/>
    </source>
</evidence>
<comment type="caution">
    <text evidence="2">The sequence shown here is derived from an EMBL/GenBank/DDBJ whole genome shotgun (WGS) entry which is preliminary data.</text>
</comment>
<name>A0AAD7D9J7_MYCRO</name>
<feature type="compositionally biased region" description="Acidic residues" evidence="1">
    <location>
        <begin position="143"/>
        <end position="158"/>
    </location>
</feature>
<evidence type="ECO:0000313" key="2">
    <source>
        <dbReference type="EMBL" id="KAJ7685974.1"/>
    </source>
</evidence>
<reference evidence="2" key="1">
    <citation type="submission" date="2023-03" db="EMBL/GenBank/DDBJ databases">
        <title>Massive genome expansion in bonnet fungi (Mycena s.s.) driven by repeated elements and novel gene families across ecological guilds.</title>
        <authorList>
            <consortium name="Lawrence Berkeley National Laboratory"/>
            <person name="Harder C.B."/>
            <person name="Miyauchi S."/>
            <person name="Viragh M."/>
            <person name="Kuo A."/>
            <person name="Thoen E."/>
            <person name="Andreopoulos B."/>
            <person name="Lu D."/>
            <person name="Skrede I."/>
            <person name="Drula E."/>
            <person name="Henrissat B."/>
            <person name="Morin E."/>
            <person name="Kohler A."/>
            <person name="Barry K."/>
            <person name="LaButti K."/>
            <person name="Morin E."/>
            <person name="Salamov A."/>
            <person name="Lipzen A."/>
            <person name="Mereny Z."/>
            <person name="Hegedus B."/>
            <person name="Baldrian P."/>
            <person name="Stursova M."/>
            <person name="Weitz H."/>
            <person name="Taylor A."/>
            <person name="Grigoriev I.V."/>
            <person name="Nagy L.G."/>
            <person name="Martin F."/>
            <person name="Kauserud H."/>
        </authorList>
    </citation>
    <scope>NUCLEOTIDE SEQUENCE</scope>
    <source>
        <strain evidence="2">CBHHK067</strain>
    </source>
</reference>
<organism evidence="2 3">
    <name type="scientific">Mycena rosella</name>
    <name type="common">Pink bonnet</name>
    <name type="synonym">Agaricus rosellus</name>
    <dbReference type="NCBI Taxonomy" id="1033263"/>
    <lineage>
        <taxon>Eukaryota</taxon>
        <taxon>Fungi</taxon>
        <taxon>Dikarya</taxon>
        <taxon>Basidiomycota</taxon>
        <taxon>Agaricomycotina</taxon>
        <taxon>Agaricomycetes</taxon>
        <taxon>Agaricomycetidae</taxon>
        <taxon>Agaricales</taxon>
        <taxon>Marasmiineae</taxon>
        <taxon>Mycenaceae</taxon>
        <taxon>Mycena</taxon>
    </lineage>
</organism>
<dbReference type="Proteomes" id="UP001221757">
    <property type="component" value="Unassembled WGS sequence"/>
</dbReference>
<gene>
    <name evidence="2" type="ORF">B0H17DRAFT_1137169</name>
</gene>
<evidence type="ECO:0000313" key="3">
    <source>
        <dbReference type="Proteomes" id="UP001221757"/>
    </source>
</evidence>
<dbReference type="AlphaFoldDB" id="A0AAD7D9J7"/>
<keyword evidence="3" id="KW-1185">Reference proteome</keyword>
<sequence>MPTAHVGEVPMGTIRSIYLSIPEGIRDWMQMLEHVHPLAVEIAQSPQLESQQILHDESYEPYRYWDEEPDPVSNAECSCFHHLVARVDPQSPLHLKKLVLRNNVVYLDEHNRSHLKALHSLTMELRCRALTTLNMAINHSSDDGDFGENDSDDEDNEETSQPTRIDTTAAKKRMSFSLYLGESGGFSTGAAYGWEKGRDLSASFEEIHKALAKNNLVIFPAPKVESSRHSDILSKQVKLIPNTGTSH</sequence>
<dbReference type="EMBL" id="JARKIE010000100">
    <property type="protein sequence ID" value="KAJ7685974.1"/>
    <property type="molecule type" value="Genomic_DNA"/>
</dbReference>
<feature type="region of interest" description="Disordered" evidence="1">
    <location>
        <begin position="140"/>
        <end position="164"/>
    </location>
</feature>
<proteinExistence type="predicted"/>
<protein>
    <submittedName>
        <fullName evidence="2">Uncharacterized protein</fullName>
    </submittedName>
</protein>